<dbReference type="Pfam" id="PF07690">
    <property type="entry name" value="MFS_1"/>
    <property type="match status" value="1"/>
</dbReference>
<keyword evidence="3 6" id="KW-0812">Transmembrane</keyword>
<dbReference type="InterPro" id="IPR051068">
    <property type="entry name" value="MFS_Domain-Containing_Protein"/>
</dbReference>
<proteinExistence type="predicted"/>
<name>A0A915HV14_ROMCU</name>
<feature type="transmembrane region" description="Helical" evidence="6">
    <location>
        <begin position="108"/>
        <end position="128"/>
    </location>
</feature>
<evidence type="ECO:0000256" key="4">
    <source>
        <dbReference type="ARBA" id="ARBA00022989"/>
    </source>
</evidence>
<keyword evidence="4 6" id="KW-1133">Transmembrane helix</keyword>
<accession>A0A915HV14</accession>
<dbReference type="OMA" id="ISIHIYT"/>
<feature type="transmembrane region" description="Helical" evidence="6">
    <location>
        <begin position="134"/>
        <end position="157"/>
    </location>
</feature>
<feature type="transmembrane region" description="Helical" evidence="6">
    <location>
        <begin position="71"/>
        <end position="96"/>
    </location>
</feature>
<keyword evidence="7" id="KW-1185">Reference proteome</keyword>
<feature type="transmembrane region" description="Helical" evidence="6">
    <location>
        <begin position="277"/>
        <end position="298"/>
    </location>
</feature>
<comment type="subcellular location">
    <subcellularLocation>
        <location evidence="1">Endomembrane system</location>
        <topology evidence="1">Multi-pass membrane protein</topology>
    </subcellularLocation>
</comment>
<evidence type="ECO:0000313" key="7">
    <source>
        <dbReference type="Proteomes" id="UP000887565"/>
    </source>
</evidence>
<feature type="transmembrane region" description="Helical" evidence="6">
    <location>
        <begin position="304"/>
        <end position="323"/>
    </location>
</feature>
<evidence type="ECO:0000256" key="2">
    <source>
        <dbReference type="ARBA" id="ARBA00022448"/>
    </source>
</evidence>
<dbReference type="InterPro" id="IPR011701">
    <property type="entry name" value="MFS"/>
</dbReference>
<dbReference type="GO" id="GO:0012505">
    <property type="term" value="C:endomembrane system"/>
    <property type="evidence" value="ECO:0007669"/>
    <property type="project" value="UniProtKB-SubCell"/>
</dbReference>
<dbReference type="Gene3D" id="1.20.1250.20">
    <property type="entry name" value="MFS general substrate transporter like domains"/>
    <property type="match status" value="2"/>
</dbReference>
<reference evidence="8" key="1">
    <citation type="submission" date="2022-11" db="UniProtKB">
        <authorList>
            <consortium name="WormBaseParasite"/>
        </authorList>
    </citation>
    <scope>IDENTIFICATION</scope>
</reference>
<feature type="transmembrane region" description="Helical" evidence="6">
    <location>
        <begin position="34"/>
        <end position="59"/>
    </location>
</feature>
<feature type="transmembrane region" description="Helical" evidence="6">
    <location>
        <begin position="169"/>
        <end position="193"/>
    </location>
</feature>
<sequence length="352" mass="38741">MGTAFCCDNGPYESVAKESNPNKLVDNKRTIHRWFSIVLVWTIILSALVQFSMFSSILAPFLSMLDPSVDAFFGTLAIIAYSLGQMITPPLFGLWGNKTKKCRRPISCGLLTIAMANLVYCYLEYFPIPSRKWIMLAARFVIGLGAGAQGLFALIGYPGFYIHGFHIHAYNAPAVASVLVAIVLLFLTSMFLLEEYPGITDAKDRSFSSSSNVSLETVGPCADSSTQWCQTTPRIPINLYIVSFMFMAIGFPVANASLSTLLSKIVGPRKQGIMQGIYVTTGGSARLLGPLLTSFIFIRYGPQYAWLLSMALMLCGTCMAIICRNRLVGLITNPVLKPGQHYSYKCGILYRF</sequence>
<dbReference type="WBParaSite" id="nRc.2.0.1.t05386-RA">
    <property type="protein sequence ID" value="nRc.2.0.1.t05386-RA"/>
    <property type="gene ID" value="nRc.2.0.1.g05386"/>
</dbReference>
<dbReference type="AlphaFoldDB" id="A0A915HV14"/>
<dbReference type="GO" id="GO:0005765">
    <property type="term" value="C:lysosomal membrane"/>
    <property type="evidence" value="ECO:0007669"/>
    <property type="project" value="TreeGrafter"/>
</dbReference>
<evidence type="ECO:0000256" key="1">
    <source>
        <dbReference type="ARBA" id="ARBA00004127"/>
    </source>
</evidence>
<feature type="transmembrane region" description="Helical" evidence="6">
    <location>
        <begin position="237"/>
        <end position="256"/>
    </location>
</feature>
<dbReference type="Proteomes" id="UP000887565">
    <property type="component" value="Unplaced"/>
</dbReference>
<dbReference type="PANTHER" id="PTHR23510">
    <property type="entry name" value="INNER MEMBRANE TRANSPORT PROTEIN YAJR"/>
    <property type="match status" value="1"/>
</dbReference>
<dbReference type="GO" id="GO:0022857">
    <property type="term" value="F:transmembrane transporter activity"/>
    <property type="evidence" value="ECO:0007669"/>
    <property type="project" value="InterPro"/>
</dbReference>
<dbReference type="InterPro" id="IPR036259">
    <property type="entry name" value="MFS_trans_sf"/>
</dbReference>
<organism evidence="7 8">
    <name type="scientific">Romanomermis culicivorax</name>
    <name type="common">Nematode worm</name>
    <dbReference type="NCBI Taxonomy" id="13658"/>
    <lineage>
        <taxon>Eukaryota</taxon>
        <taxon>Metazoa</taxon>
        <taxon>Ecdysozoa</taxon>
        <taxon>Nematoda</taxon>
        <taxon>Enoplea</taxon>
        <taxon>Dorylaimia</taxon>
        <taxon>Mermithida</taxon>
        <taxon>Mermithoidea</taxon>
        <taxon>Mermithidae</taxon>
        <taxon>Romanomermis</taxon>
    </lineage>
</organism>
<evidence type="ECO:0000256" key="5">
    <source>
        <dbReference type="ARBA" id="ARBA00023136"/>
    </source>
</evidence>
<protein>
    <submittedName>
        <fullName evidence="8">Uncharacterized protein</fullName>
    </submittedName>
</protein>
<dbReference type="PANTHER" id="PTHR23510:SF3">
    <property type="entry name" value="MAJOR FACILITATOR SUPERFAMILY DOMAIN-CONTAINING PROTEIN 8"/>
    <property type="match status" value="1"/>
</dbReference>
<dbReference type="SUPFAM" id="SSF103473">
    <property type="entry name" value="MFS general substrate transporter"/>
    <property type="match status" value="2"/>
</dbReference>
<evidence type="ECO:0000313" key="8">
    <source>
        <dbReference type="WBParaSite" id="nRc.2.0.1.t05386-RA"/>
    </source>
</evidence>
<keyword evidence="5 6" id="KW-0472">Membrane</keyword>
<keyword evidence="2" id="KW-0813">Transport</keyword>
<evidence type="ECO:0000256" key="6">
    <source>
        <dbReference type="SAM" id="Phobius"/>
    </source>
</evidence>
<evidence type="ECO:0000256" key="3">
    <source>
        <dbReference type="ARBA" id="ARBA00022692"/>
    </source>
</evidence>